<protein>
    <submittedName>
        <fullName evidence="1">Geranylgeranyl transferase type-2 subunit beta</fullName>
    </submittedName>
</protein>
<dbReference type="Proteomes" id="UP001607303">
    <property type="component" value="Unassembled WGS sequence"/>
</dbReference>
<evidence type="ECO:0000313" key="2">
    <source>
        <dbReference type="Proteomes" id="UP001607303"/>
    </source>
</evidence>
<dbReference type="EMBL" id="JAYRBN010000075">
    <property type="protein sequence ID" value="KAL2732728.1"/>
    <property type="molecule type" value="Genomic_DNA"/>
</dbReference>
<reference evidence="1 2" key="1">
    <citation type="journal article" date="2024" name="Ann. Entomol. Soc. Am.">
        <title>Genomic analyses of the southern and eastern yellowjacket wasps (Hymenoptera: Vespidae) reveal evolutionary signatures of social life.</title>
        <authorList>
            <person name="Catto M.A."/>
            <person name="Caine P.B."/>
            <person name="Orr S.E."/>
            <person name="Hunt B.G."/>
            <person name="Goodisman M.A.D."/>
        </authorList>
    </citation>
    <scope>NUCLEOTIDE SEQUENCE [LARGE SCALE GENOMIC DNA]</scope>
    <source>
        <strain evidence="1">232</strain>
        <tissue evidence="1">Head and thorax</tissue>
    </source>
</reference>
<keyword evidence="2" id="KW-1185">Reference proteome</keyword>
<organism evidence="1 2">
    <name type="scientific">Vespula maculifrons</name>
    <name type="common">Eastern yellow jacket</name>
    <name type="synonym">Wasp</name>
    <dbReference type="NCBI Taxonomy" id="7453"/>
    <lineage>
        <taxon>Eukaryota</taxon>
        <taxon>Metazoa</taxon>
        <taxon>Ecdysozoa</taxon>
        <taxon>Arthropoda</taxon>
        <taxon>Hexapoda</taxon>
        <taxon>Insecta</taxon>
        <taxon>Pterygota</taxon>
        <taxon>Neoptera</taxon>
        <taxon>Endopterygota</taxon>
        <taxon>Hymenoptera</taxon>
        <taxon>Apocrita</taxon>
        <taxon>Aculeata</taxon>
        <taxon>Vespoidea</taxon>
        <taxon>Vespidae</taxon>
        <taxon>Vespinae</taxon>
        <taxon>Vespula</taxon>
    </lineage>
</organism>
<name>A0ABD2BIZ0_VESMC</name>
<proteinExistence type="predicted"/>
<sequence length="106" mass="12584">MPLYCYFHQPVILEGCVEQLYSEWRNSFASKVKRINLYHMKYKRYDIKMPMLTYDVKLPAVVPELLIEKHADYLIAYGNNKDEYVSTVHHFLLDTLVGYTIMEASQ</sequence>
<keyword evidence="1" id="KW-0808">Transferase</keyword>
<dbReference type="GO" id="GO:0016740">
    <property type="term" value="F:transferase activity"/>
    <property type="evidence" value="ECO:0007669"/>
    <property type="project" value="UniProtKB-KW"/>
</dbReference>
<comment type="caution">
    <text evidence="1">The sequence shown here is derived from an EMBL/GenBank/DDBJ whole genome shotgun (WGS) entry which is preliminary data.</text>
</comment>
<evidence type="ECO:0000313" key="1">
    <source>
        <dbReference type="EMBL" id="KAL2732728.1"/>
    </source>
</evidence>
<dbReference type="AlphaFoldDB" id="A0ABD2BIZ0"/>
<accession>A0ABD2BIZ0</accession>
<gene>
    <name evidence="1" type="ORF">V1477_014969</name>
</gene>